<organism evidence="1 2">
    <name type="scientific">Pistacia integerrima</name>
    <dbReference type="NCBI Taxonomy" id="434235"/>
    <lineage>
        <taxon>Eukaryota</taxon>
        <taxon>Viridiplantae</taxon>
        <taxon>Streptophyta</taxon>
        <taxon>Embryophyta</taxon>
        <taxon>Tracheophyta</taxon>
        <taxon>Spermatophyta</taxon>
        <taxon>Magnoliopsida</taxon>
        <taxon>eudicotyledons</taxon>
        <taxon>Gunneridae</taxon>
        <taxon>Pentapetalae</taxon>
        <taxon>rosids</taxon>
        <taxon>malvids</taxon>
        <taxon>Sapindales</taxon>
        <taxon>Anacardiaceae</taxon>
        <taxon>Pistacia</taxon>
    </lineage>
</organism>
<reference evidence="2" key="1">
    <citation type="journal article" date="2023" name="G3 (Bethesda)">
        <title>Genome assembly and association tests identify interacting loci associated with vigor, precocity, and sex in interspecific pistachio rootstocks.</title>
        <authorList>
            <person name="Palmer W."/>
            <person name="Jacygrad E."/>
            <person name="Sagayaradj S."/>
            <person name="Cavanaugh K."/>
            <person name="Han R."/>
            <person name="Bertier L."/>
            <person name="Beede B."/>
            <person name="Kafkas S."/>
            <person name="Golino D."/>
            <person name="Preece J."/>
            <person name="Michelmore R."/>
        </authorList>
    </citation>
    <scope>NUCLEOTIDE SEQUENCE [LARGE SCALE GENOMIC DNA]</scope>
</reference>
<sequence length="271" mass="31042">MPSEDAKAVKKEEDRDEKSLSSILESRKKKPTNANAKPKVVKKEEVKDEDDDFDKPIKRVAAGARESRVKKGHNDILDDNKPISKNNSTATTAAAKADNKLPKLLMGVVLFTFLYRLNGEKELKKKKKKGEEKKEEVQQNGKKREKKVYDLPGQKRDPPEERDPLRIFYETLYKQVPESEMAQFWMMESGLLSFDEAKKVFEKKQKRNQQQKLSSPTKPISSPVSASKKKTSESKVGVNQSKKRKVEDESSEEDSDDDFRVKKLAKKQKAK</sequence>
<dbReference type="EMBL" id="CM047745">
    <property type="protein sequence ID" value="KAJ0024836.1"/>
    <property type="molecule type" value="Genomic_DNA"/>
</dbReference>
<evidence type="ECO:0000313" key="2">
    <source>
        <dbReference type="Proteomes" id="UP001163603"/>
    </source>
</evidence>
<protein>
    <submittedName>
        <fullName evidence="1">Uncharacterized protein</fullName>
    </submittedName>
</protein>
<comment type="caution">
    <text evidence="1">The sequence shown here is derived from an EMBL/GenBank/DDBJ whole genome shotgun (WGS) entry which is preliminary data.</text>
</comment>
<name>A0ACC0XTP8_9ROSI</name>
<keyword evidence="2" id="KW-1185">Reference proteome</keyword>
<gene>
    <name evidence="1" type="ORF">Pint_09377</name>
</gene>
<dbReference type="Proteomes" id="UP001163603">
    <property type="component" value="Chromosome 10"/>
</dbReference>
<proteinExistence type="predicted"/>
<evidence type="ECO:0000313" key="1">
    <source>
        <dbReference type="EMBL" id="KAJ0024836.1"/>
    </source>
</evidence>
<accession>A0ACC0XTP8</accession>